<dbReference type="PANTHER" id="PTHR32182:SF0">
    <property type="entry name" value="DNA REPLICATION AND REPAIR PROTEIN RECF"/>
    <property type="match status" value="1"/>
</dbReference>
<protein>
    <recommendedName>
        <fullName evidence="3 9">DNA replication and repair protein RecF</fullName>
    </recommendedName>
</protein>
<dbReference type="SUPFAM" id="SSF52540">
    <property type="entry name" value="P-loop containing nucleoside triphosphate hydrolases"/>
    <property type="match status" value="1"/>
</dbReference>
<dbReference type="PROSITE" id="PS00617">
    <property type="entry name" value="RECF_1"/>
    <property type="match status" value="1"/>
</dbReference>
<proteinExistence type="inferred from homology"/>
<dbReference type="InterPro" id="IPR018078">
    <property type="entry name" value="DNA-binding_RecF_CS"/>
</dbReference>
<keyword evidence="5 9" id="KW-0235">DNA replication</keyword>
<evidence type="ECO:0000256" key="3">
    <source>
        <dbReference type="ARBA" id="ARBA00020170"/>
    </source>
</evidence>
<feature type="binding site" evidence="9">
    <location>
        <begin position="30"/>
        <end position="37"/>
    </location>
    <ligand>
        <name>ATP</name>
        <dbReference type="ChEBI" id="CHEBI:30616"/>
    </ligand>
</feature>
<comment type="caution">
    <text evidence="11">The sequence shown here is derived from an EMBL/GenBank/DDBJ whole genome shotgun (WGS) entry which is preliminary data.</text>
</comment>
<dbReference type="InterPro" id="IPR003395">
    <property type="entry name" value="RecF/RecN/SMC_N"/>
</dbReference>
<evidence type="ECO:0000256" key="6">
    <source>
        <dbReference type="ARBA" id="ARBA00022741"/>
    </source>
</evidence>
<evidence type="ECO:0000313" key="11">
    <source>
        <dbReference type="EMBL" id="MDX8337061.1"/>
    </source>
</evidence>
<dbReference type="Gene3D" id="1.20.1050.90">
    <property type="entry name" value="RecF/RecN/SMC, N-terminal domain"/>
    <property type="match status" value="1"/>
</dbReference>
<feature type="domain" description="RecF/RecN/SMC N-terminal" evidence="10">
    <location>
        <begin position="6"/>
        <end position="345"/>
    </location>
</feature>
<sequence length="366" mass="43644">MEILEMNYINFRNLEDRNIQFSPRFNLFFGKNGQGKTSILEAIYFSATGKSFRTSKNIELIKYNKDKMGSYISYRDLISEKTLSVKIDRKQKEYKYNGKKTSFDEFYGKLNIITFIPEDIELIVGSPSFRRSFFDAEIAQSNYEYFKNLKDYNKILKIRNKYLKEKNIKNDIFPIYEDEFIKLAAKIILKRIEYVKNISIILNLNYRKLFDDKKELSLKYDSFIGEFKGMSLIDLEEKIKVIIKEFRYQELKYGYSMVGPQRDDFKFLLNEKEAKSYSSQGEKKSIIFSLKLSEIDMIIREKRETPIFLIDDISSYFDSIRKDNIINYLKRRELQVFISSTTDLNIESKNFKIDKGEIQDGHYECR</sequence>
<evidence type="ECO:0000313" key="12">
    <source>
        <dbReference type="Proteomes" id="UP001279681"/>
    </source>
</evidence>
<evidence type="ECO:0000256" key="5">
    <source>
        <dbReference type="ARBA" id="ARBA00022705"/>
    </source>
</evidence>
<evidence type="ECO:0000256" key="1">
    <source>
        <dbReference type="ARBA" id="ARBA00004496"/>
    </source>
</evidence>
<dbReference type="InterPro" id="IPR027417">
    <property type="entry name" value="P-loop_NTPase"/>
</dbReference>
<evidence type="ECO:0000256" key="8">
    <source>
        <dbReference type="ARBA" id="ARBA00023125"/>
    </source>
</evidence>
<keyword evidence="7 9" id="KW-0067">ATP-binding</keyword>
<keyword evidence="9" id="KW-0742">SOS response</keyword>
<evidence type="ECO:0000256" key="2">
    <source>
        <dbReference type="ARBA" id="ARBA00008016"/>
    </source>
</evidence>
<dbReference type="Pfam" id="PF02463">
    <property type="entry name" value="SMC_N"/>
    <property type="match status" value="1"/>
</dbReference>
<comment type="function">
    <text evidence="9">The RecF protein is involved in DNA metabolism; it is required for DNA replication and normal SOS inducibility. RecF binds preferentially to single-stranded, linear DNA. It also seems to bind ATP.</text>
</comment>
<dbReference type="RefSeq" id="WP_320314415.1">
    <property type="nucleotide sequence ID" value="NZ_JAVIKH010000019.1"/>
</dbReference>
<dbReference type="HAMAP" id="MF_00365">
    <property type="entry name" value="RecF"/>
    <property type="match status" value="1"/>
</dbReference>
<keyword evidence="8 9" id="KW-0238">DNA-binding</keyword>
<keyword evidence="4 9" id="KW-0963">Cytoplasm</keyword>
<name>A0ABU4WBZ6_9FUSO</name>
<dbReference type="EMBL" id="JAVIKH010000019">
    <property type="protein sequence ID" value="MDX8337061.1"/>
    <property type="molecule type" value="Genomic_DNA"/>
</dbReference>
<comment type="similarity">
    <text evidence="2 9">Belongs to the RecF family.</text>
</comment>
<evidence type="ECO:0000256" key="9">
    <source>
        <dbReference type="HAMAP-Rule" id="MF_00365"/>
    </source>
</evidence>
<evidence type="ECO:0000256" key="7">
    <source>
        <dbReference type="ARBA" id="ARBA00022840"/>
    </source>
</evidence>
<organism evidence="11 12">
    <name type="scientific">Candidatus Cetobacterium colombiensis</name>
    <dbReference type="NCBI Taxonomy" id="3073100"/>
    <lineage>
        <taxon>Bacteria</taxon>
        <taxon>Fusobacteriati</taxon>
        <taxon>Fusobacteriota</taxon>
        <taxon>Fusobacteriia</taxon>
        <taxon>Fusobacteriales</taxon>
        <taxon>Fusobacteriaceae</taxon>
        <taxon>Cetobacterium</taxon>
    </lineage>
</organism>
<dbReference type="PANTHER" id="PTHR32182">
    <property type="entry name" value="DNA REPLICATION AND REPAIR PROTEIN RECF"/>
    <property type="match status" value="1"/>
</dbReference>
<evidence type="ECO:0000256" key="4">
    <source>
        <dbReference type="ARBA" id="ARBA00022490"/>
    </source>
</evidence>
<keyword evidence="9" id="KW-0234">DNA repair</keyword>
<keyword evidence="6 9" id="KW-0547">Nucleotide-binding</keyword>
<keyword evidence="9" id="KW-0227">DNA damage</keyword>
<gene>
    <name evidence="9 11" type="primary">recF</name>
    <name evidence="11" type="ORF">RFV38_11275</name>
</gene>
<dbReference type="NCBIfam" id="TIGR00611">
    <property type="entry name" value="recf"/>
    <property type="match status" value="1"/>
</dbReference>
<reference evidence="12" key="1">
    <citation type="submission" date="2023-07" db="EMBL/GenBank/DDBJ databases">
        <authorList>
            <person name="Colorado M.A."/>
            <person name="Villamil L.M."/>
            <person name="Melo J.F."/>
            <person name="Rodriguez J.A."/>
            <person name="Ruiz R.Y."/>
        </authorList>
    </citation>
    <scope>NUCLEOTIDE SEQUENCE [LARGE SCALE GENOMIC DNA]</scope>
    <source>
        <strain evidence="12">C33</strain>
    </source>
</reference>
<accession>A0ABU4WBZ6</accession>
<evidence type="ECO:0000259" key="10">
    <source>
        <dbReference type="Pfam" id="PF02463"/>
    </source>
</evidence>
<comment type="subcellular location">
    <subcellularLocation>
        <location evidence="1 9">Cytoplasm</location>
    </subcellularLocation>
</comment>
<dbReference type="InterPro" id="IPR042174">
    <property type="entry name" value="RecF_2"/>
</dbReference>
<dbReference type="Proteomes" id="UP001279681">
    <property type="component" value="Unassembled WGS sequence"/>
</dbReference>
<keyword evidence="12" id="KW-1185">Reference proteome</keyword>
<dbReference type="InterPro" id="IPR001238">
    <property type="entry name" value="DNA-binding_RecF"/>
</dbReference>
<dbReference type="Gene3D" id="3.40.50.300">
    <property type="entry name" value="P-loop containing nucleotide triphosphate hydrolases"/>
    <property type="match status" value="1"/>
</dbReference>